<keyword evidence="2" id="KW-1185">Reference proteome</keyword>
<evidence type="ECO:0000313" key="1">
    <source>
        <dbReference type="EMBL" id="EGW21816.1"/>
    </source>
</evidence>
<dbReference type="eggNOG" id="COG1396">
    <property type="taxonomic scope" value="Bacteria"/>
</dbReference>
<dbReference type="EMBL" id="JH109152">
    <property type="protein sequence ID" value="EGW21816.1"/>
    <property type="molecule type" value="Genomic_DNA"/>
</dbReference>
<organism evidence="1 2">
    <name type="scientific">Methylobacter tundripaludum (strain ATCC BAA-1195 / DSM 17260 / SV96)</name>
    <dbReference type="NCBI Taxonomy" id="697282"/>
    <lineage>
        <taxon>Bacteria</taxon>
        <taxon>Pseudomonadati</taxon>
        <taxon>Pseudomonadota</taxon>
        <taxon>Gammaproteobacteria</taxon>
        <taxon>Methylococcales</taxon>
        <taxon>Methylococcaceae</taxon>
        <taxon>Methylobacter</taxon>
    </lineage>
</organism>
<dbReference type="Proteomes" id="UP000004664">
    <property type="component" value="Unassembled WGS sequence"/>
</dbReference>
<reference evidence="1 2" key="1">
    <citation type="submission" date="2011-06" db="EMBL/GenBank/DDBJ databases">
        <title>Genomic sequence of Methylobacter tundripaludum SV96.</title>
        <authorList>
            <consortium name="US DOE Joint Genome Institute"/>
            <person name="Lucas S."/>
            <person name="Han J."/>
            <person name="Lapidus A."/>
            <person name="Cheng J.-F."/>
            <person name="Goodwin L."/>
            <person name="Pitluck S."/>
            <person name="Held B."/>
            <person name="Detter J.C."/>
            <person name="Han C."/>
            <person name="Tapia R."/>
            <person name="Land M."/>
            <person name="Hauser L."/>
            <person name="Kyrpides N."/>
            <person name="Ivanova N."/>
            <person name="Ovchinnikova G."/>
            <person name="Pagani I."/>
            <person name="Klotz M.G."/>
            <person name="Dispirito A.A."/>
            <person name="Murrell J.C."/>
            <person name="Dunfield P."/>
            <person name="Kalyuzhnaya M.G."/>
            <person name="Svenning M."/>
            <person name="Trotsenko Y.A."/>
            <person name="Stein L.Y."/>
            <person name="Woyke T."/>
        </authorList>
    </citation>
    <scope>NUCLEOTIDE SEQUENCE [LARGE SCALE GENOMIC DNA]</scope>
    <source>
        <strain evidence="2">ATCC BAA-1195 / DSM 17260 / SV96</strain>
    </source>
</reference>
<gene>
    <name evidence="1" type="ORF">Mettu_0604</name>
</gene>
<name>G3IW05_METTV</name>
<dbReference type="AlphaFoldDB" id="G3IW05"/>
<proteinExistence type="predicted"/>
<evidence type="ECO:0000313" key="2">
    <source>
        <dbReference type="Proteomes" id="UP000004664"/>
    </source>
</evidence>
<accession>G3IW05</accession>
<dbReference type="HOGENOM" id="CLU_2479828_0_0_6"/>
<protein>
    <submittedName>
        <fullName evidence="1">Uncharacterized protein</fullName>
    </submittedName>
</protein>
<dbReference type="STRING" id="697282.Mettu_0604"/>
<sequence>MVKQSDFVKLPGAAPPGVIPNAVVGKRIMDEVSMLQAWREYMMLTQTDMADAWVLAKQVTRRLRPPSVHAKPHCKKPPMPWVLRWSS</sequence>